<dbReference type="PANTHER" id="PTHR35007:SF1">
    <property type="entry name" value="PILUS ASSEMBLY PROTEIN"/>
    <property type="match status" value="1"/>
</dbReference>
<evidence type="ECO:0000259" key="7">
    <source>
        <dbReference type="Pfam" id="PF00482"/>
    </source>
</evidence>
<evidence type="ECO:0000256" key="5">
    <source>
        <dbReference type="ARBA" id="ARBA00023136"/>
    </source>
</evidence>
<evidence type="ECO:0000256" key="2">
    <source>
        <dbReference type="ARBA" id="ARBA00022475"/>
    </source>
</evidence>
<gene>
    <name evidence="8" type="ORF">K3X48_07875</name>
</gene>
<feature type="transmembrane region" description="Helical" evidence="6">
    <location>
        <begin position="115"/>
        <end position="135"/>
    </location>
</feature>
<proteinExistence type="predicted"/>
<feature type="transmembrane region" description="Helical" evidence="6">
    <location>
        <begin position="291"/>
        <end position="310"/>
    </location>
</feature>
<organism evidence="8 9">
    <name type="scientific">Aliiroseovarius crassostreae</name>
    <dbReference type="NCBI Taxonomy" id="154981"/>
    <lineage>
        <taxon>Bacteria</taxon>
        <taxon>Pseudomonadati</taxon>
        <taxon>Pseudomonadota</taxon>
        <taxon>Alphaproteobacteria</taxon>
        <taxon>Rhodobacterales</taxon>
        <taxon>Paracoccaceae</taxon>
        <taxon>Aliiroseovarius</taxon>
    </lineage>
</organism>
<dbReference type="Pfam" id="PF00482">
    <property type="entry name" value="T2SSF"/>
    <property type="match status" value="1"/>
</dbReference>
<feature type="transmembrane region" description="Helical" evidence="6">
    <location>
        <begin position="259"/>
        <end position="279"/>
    </location>
</feature>
<dbReference type="InterPro" id="IPR042094">
    <property type="entry name" value="T2SS_GspF_sf"/>
</dbReference>
<keyword evidence="4 6" id="KW-1133">Transmembrane helix</keyword>
<dbReference type="PANTHER" id="PTHR35007">
    <property type="entry name" value="INTEGRAL MEMBRANE PROTEIN-RELATED"/>
    <property type="match status" value="1"/>
</dbReference>
<name>A0A9Q9HAB5_9RHOB</name>
<reference evidence="8" key="1">
    <citation type="submission" date="2021-08" db="EMBL/GenBank/DDBJ databases">
        <authorList>
            <person name="Nwanade C."/>
            <person name="Wang M."/>
            <person name="Masoudi A."/>
            <person name="Yu Z."/>
            <person name="Liu J."/>
        </authorList>
    </citation>
    <scope>NUCLEOTIDE SEQUENCE</scope>
    <source>
        <strain evidence="8">S056</strain>
    </source>
</reference>
<feature type="transmembrane region" description="Helical" evidence="6">
    <location>
        <begin position="91"/>
        <end position="109"/>
    </location>
</feature>
<dbReference type="EMBL" id="CP080776">
    <property type="protein sequence ID" value="UWP94181.1"/>
    <property type="molecule type" value="Genomic_DNA"/>
</dbReference>
<evidence type="ECO:0000313" key="8">
    <source>
        <dbReference type="EMBL" id="UWP94181.1"/>
    </source>
</evidence>
<evidence type="ECO:0000256" key="3">
    <source>
        <dbReference type="ARBA" id="ARBA00022692"/>
    </source>
</evidence>
<feature type="transmembrane region" description="Helical" evidence="6">
    <location>
        <begin position="6"/>
        <end position="26"/>
    </location>
</feature>
<evidence type="ECO:0000313" key="9">
    <source>
        <dbReference type="Proteomes" id="UP001057991"/>
    </source>
</evidence>
<evidence type="ECO:0000256" key="4">
    <source>
        <dbReference type="ARBA" id="ARBA00022989"/>
    </source>
</evidence>
<evidence type="ECO:0000256" key="6">
    <source>
        <dbReference type="SAM" id="Phobius"/>
    </source>
</evidence>
<dbReference type="RefSeq" id="WP_259805417.1">
    <property type="nucleotide sequence ID" value="NZ_CP080776.1"/>
</dbReference>
<dbReference type="GO" id="GO:0005886">
    <property type="term" value="C:plasma membrane"/>
    <property type="evidence" value="ECO:0007669"/>
    <property type="project" value="UniProtKB-SubCell"/>
</dbReference>
<accession>A0A9Q9HAB5</accession>
<sequence length="318" mass="35355">MLQALIYASVFVAALLLTDTLARALLRSRRATREVNSRLRHLAHSDNQNSAYDTLILKRGIRSDLGARVILDRLVRLYNQSGLEMSRPRRISYVLFLFLIGWLIASVFVSGKLPVQLVFAFCFTGLNTLLALAVLRHRRMKKFVTQLPGTIDVIVRSLQAGHPLNAAIAMVSKEMPDPIGSEFGLLSDQLTFGFDIESALVNMQERVGVDELKLLTVTITVQSGTGGNLAEILENLAGMIRDRLMLRAKIRAISAEGRLTAVIMGVFPFGLYFVIKLLAPDYFDPLIDTGYATTVVTICLIMMGFGMIILNRMVNFDF</sequence>
<dbReference type="AlphaFoldDB" id="A0A9Q9HAB5"/>
<comment type="subcellular location">
    <subcellularLocation>
        <location evidence="1">Cell membrane</location>
        <topology evidence="1">Multi-pass membrane protein</topology>
    </subcellularLocation>
</comment>
<keyword evidence="5 6" id="KW-0472">Membrane</keyword>
<dbReference type="InterPro" id="IPR018076">
    <property type="entry name" value="T2SS_GspF_dom"/>
</dbReference>
<keyword evidence="3 6" id="KW-0812">Transmembrane</keyword>
<dbReference type="Gene3D" id="1.20.81.30">
    <property type="entry name" value="Type II secretion system (T2SS), domain F"/>
    <property type="match status" value="1"/>
</dbReference>
<evidence type="ECO:0000256" key="1">
    <source>
        <dbReference type="ARBA" id="ARBA00004651"/>
    </source>
</evidence>
<dbReference type="Proteomes" id="UP001057991">
    <property type="component" value="Chromosome"/>
</dbReference>
<keyword evidence="2" id="KW-1003">Cell membrane</keyword>
<protein>
    <submittedName>
        <fullName evidence="8">Type II secretion system F family protein</fullName>
    </submittedName>
</protein>
<feature type="domain" description="Type II secretion system protein GspF" evidence="7">
    <location>
        <begin position="151"/>
        <end position="275"/>
    </location>
</feature>